<name>A0A1I5IIV9_9PSEU</name>
<dbReference type="EMBL" id="FOWC01000002">
    <property type="protein sequence ID" value="SFO60515.1"/>
    <property type="molecule type" value="Genomic_DNA"/>
</dbReference>
<accession>A0A1I5IIV9</accession>
<evidence type="ECO:0000313" key="3">
    <source>
        <dbReference type="Proteomes" id="UP000199137"/>
    </source>
</evidence>
<organism evidence="2 3">
    <name type="scientific">Amycolatopsis rubida</name>
    <dbReference type="NCBI Taxonomy" id="112413"/>
    <lineage>
        <taxon>Bacteria</taxon>
        <taxon>Bacillati</taxon>
        <taxon>Actinomycetota</taxon>
        <taxon>Actinomycetes</taxon>
        <taxon>Pseudonocardiales</taxon>
        <taxon>Pseudonocardiaceae</taxon>
        <taxon>Amycolatopsis</taxon>
    </lineage>
</organism>
<protein>
    <submittedName>
        <fullName evidence="2">Uncharacterized protein</fullName>
    </submittedName>
</protein>
<reference evidence="2 3" key="1">
    <citation type="submission" date="2016-10" db="EMBL/GenBank/DDBJ databases">
        <authorList>
            <person name="de Groot N.N."/>
        </authorList>
    </citation>
    <scope>NUCLEOTIDE SEQUENCE [LARGE SCALE GENOMIC DNA]</scope>
    <source>
        <strain evidence="2 3">DSM 44637</strain>
    </source>
</reference>
<feature type="region of interest" description="Disordered" evidence="1">
    <location>
        <begin position="1"/>
        <end position="93"/>
    </location>
</feature>
<dbReference type="AlphaFoldDB" id="A0A1I5IIV9"/>
<proteinExistence type="predicted"/>
<feature type="compositionally biased region" description="Polar residues" evidence="1">
    <location>
        <begin position="19"/>
        <end position="37"/>
    </location>
</feature>
<dbReference type="Proteomes" id="UP000199137">
    <property type="component" value="Unassembled WGS sequence"/>
</dbReference>
<evidence type="ECO:0000256" key="1">
    <source>
        <dbReference type="SAM" id="MobiDB-lite"/>
    </source>
</evidence>
<dbReference type="STRING" id="112413.SAMN05421854_102500"/>
<sequence length="168" mass="17133">MSVRSGPTWTDAFAHYDPDTSSWRTSQLSLELNSGESPTPWPRSGIALRGCASPLPPWERRTGVSGSSASLLPTPKTSDTNGPGTHGDGGLDLRTVAALLPTPDATHGRKTTRTGLLLPGVAELLLRPALSSPASTGPAIPSPSAGGKPSSDDLHPPLPFAGPGAGES</sequence>
<gene>
    <name evidence="2" type="ORF">SAMN05421854_102500</name>
</gene>
<evidence type="ECO:0000313" key="2">
    <source>
        <dbReference type="EMBL" id="SFO60515.1"/>
    </source>
</evidence>
<feature type="compositionally biased region" description="Polar residues" evidence="1">
    <location>
        <begin position="64"/>
        <end position="83"/>
    </location>
</feature>
<feature type="region of interest" description="Disordered" evidence="1">
    <location>
        <begin position="129"/>
        <end position="168"/>
    </location>
</feature>